<dbReference type="AlphaFoldDB" id="A0AAV6IUV3"/>
<dbReference type="Pfam" id="PF05180">
    <property type="entry name" value="zf-DNL"/>
    <property type="match status" value="1"/>
</dbReference>
<dbReference type="GO" id="GO:0050821">
    <property type="term" value="P:protein stabilization"/>
    <property type="evidence" value="ECO:0007669"/>
    <property type="project" value="TreeGrafter"/>
</dbReference>
<dbReference type="GO" id="GO:0005739">
    <property type="term" value="C:mitochondrion"/>
    <property type="evidence" value="ECO:0007669"/>
    <property type="project" value="TreeGrafter"/>
</dbReference>
<evidence type="ECO:0000256" key="1">
    <source>
        <dbReference type="PROSITE-ProRule" id="PRU00834"/>
    </source>
</evidence>
<dbReference type="GO" id="GO:0051087">
    <property type="term" value="F:protein-folding chaperone binding"/>
    <property type="evidence" value="ECO:0007669"/>
    <property type="project" value="TreeGrafter"/>
</dbReference>
<dbReference type="InterPro" id="IPR007853">
    <property type="entry name" value="Znf_DNL-typ"/>
</dbReference>
<dbReference type="PROSITE" id="PS51501">
    <property type="entry name" value="ZF_DNL"/>
    <property type="match status" value="1"/>
</dbReference>
<evidence type="ECO:0000313" key="3">
    <source>
        <dbReference type="EMBL" id="KAG5532581.1"/>
    </source>
</evidence>
<dbReference type="GO" id="GO:0006457">
    <property type="term" value="P:protein folding"/>
    <property type="evidence" value="ECO:0007669"/>
    <property type="project" value="TreeGrafter"/>
</dbReference>
<reference evidence="3" key="1">
    <citation type="submission" date="2020-08" db="EMBL/GenBank/DDBJ databases">
        <title>Plant Genome Project.</title>
        <authorList>
            <person name="Zhang R.-G."/>
        </authorList>
    </citation>
    <scope>NUCLEOTIDE SEQUENCE</scope>
    <source>
        <strain evidence="3">WSP0</strain>
        <tissue evidence="3">Leaf</tissue>
    </source>
</reference>
<evidence type="ECO:0000259" key="2">
    <source>
        <dbReference type="PROSITE" id="PS51501"/>
    </source>
</evidence>
<keyword evidence="1" id="KW-0863">Zinc-finger</keyword>
<comment type="caution">
    <text evidence="3">The sequence shown here is derived from an EMBL/GenBank/DDBJ whole genome shotgun (WGS) entry which is preliminary data.</text>
</comment>
<evidence type="ECO:0000313" key="4">
    <source>
        <dbReference type="Proteomes" id="UP000823749"/>
    </source>
</evidence>
<dbReference type="InterPro" id="IPR024158">
    <property type="entry name" value="Mt_import_TIM15"/>
</dbReference>
<organism evidence="3 4">
    <name type="scientific">Rhododendron griersonianum</name>
    <dbReference type="NCBI Taxonomy" id="479676"/>
    <lineage>
        <taxon>Eukaryota</taxon>
        <taxon>Viridiplantae</taxon>
        <taxon>Streptophyta</taxon>
        <taxon>Embryophyta</taxon>
        <taxon>Tracheophyta</taxon>
        <taxon>Spermatophyta</taxon>
        <taxon>Magnoliopsida</taxon>
        <taxon>eudicotyledons</taxon>
        <taxon>Gunneridae</taxon>
        <taxon>Pentapetalae</taxon>
        <taxon>asterids</taxon>
        <taxon>Ericales</taxon>
        <taxon>Ericaceae</taxon>
        <taxon>Ericoideae</taxon>
        <taxon>Rhodoreae</taxon>
        <taxon>Rhododendron</taxon>
    </lineage>
</organism>
<dbReference type="GO" id="GO:0030150">
    <property type="term" value="P:protein import into mitochondrial matrix"/>
    <property type="evidence" value="ECO:0007669"/>
    <property type="project" value="TreeGrafter"/>
</dbReference>
<dbReference type="Proteomes" id="UP000823749">
    <property type="component" value="Chromosome 9"/>
</dbReference>
<keyword evidence="4" id="KW-1185">Reference proteome</keyword>
<protein>
    <recommendedName>
        <fullName evidence="2">DNL-type domain-containing protein</fullName>
    </recommendedName>
</protein>
<keyword evidence="1" id="KW-0479">Metal-binding</keyword>
<accession>A0AAV6IUV3</accession>
<dbReference type="EMBL" id="JACTNZ010000009">
    <property type="protein sequence ID" value="KAG5532581.1"/>
    <property type="molecule type" value="Genomic_DNA"/>
</dbReference>
<dbReference type="GO" id="GO:0008270">
    <property type="term" value="F:zinc ion binding"/>
    <property type="evidence" value="ECO:0007669"/>
    <property type="project" value="UniProtKB-KW"/>
</dbReference>
<dbReference type="PANTHER" id="PTHR20922:SF19">
    <property type="entry name" value="F24J5.3"/>
    <property type="match status" value="1"/>
</dbReference>
<gene>
    <name evidence="3" type="ORF">RHGRI_027020</name>
</gene>
<keyword evidence="1" id="KW-0862">Zinc</keyword>
<sequence>MAATQSLTFPGVHCLSSSTTTTTTNTLRAYGPTCPFQRSNFFKPNSLHNSTLKPSRLSVSHKIGIVPTHVFRGPILCCLADNHVESVPSESPPTSATEDLKVEATIDLKLPRRSLLLHFTCNACGERSKKLINRVAYERGTVFVQCAGCQQHHKLIDNLGLVVEYDFREESGMDSNADQVLTSENA</sequence>
<proteinExistence type="predicted"/>
<feature type="domain" description="DNL-type" evidence="2">
    <location>
        <begin position="110"/>
        <end position="186"/>
    </location>
</feature>
<name>A0AAV6IUV3_9ERIC</name>
<dbReference type="PANTHER" id="PTHR20922">
    <property type="entry name" value="DNL-TYPE ZINC FINGER PROTEIN"/>
    <property type="match status" value="1"/>
</dbReference>